<dbReference type="AlphaFoldDB" id="A0A660SMC5"/>
<sequence>MGGSPLSISIIFILILGATPGSEYLLLDSGPGIAFTGILGRGPSLIFQNPASIDAGVDLFHTEWFQAIRFDNVSYATRLGGSHIGLGLNGVYTFGLEKRTRPTEEPEGKYGLYFITPTGGIQFPVDPFSFGVAVKLLYERIDEYKGYGGSIDLGARVEPGRFIVAIALNNLGLGPKLKDERSPLPLTIRGGIGYRPIDPIILSIELSKVVKFYEPDLRLGLSLSPFRFLSFKIGYYQHRLILGTTIIPGLIGIAYNYRPLALGSCHSIGVEYRPRPKRKISGFLARAIIYYQRGNWDKAINALDIALVLNPEDKKAQILLNKALEKKRMAIVDSLNRLGNQALGEGNYLSAISIFSQALSIDPENRLAKENRAQALSLFTAEVKMKSEVEAKVKQAITYYGQHNYTEALRLIEAALSLDPKNSEVIRYKNEIIQAQRRWTDELIARAENYLKAGKAARAMRTIEVGLKSDPNSQELNRYHKELKARIKGMETGLLREALTYYQRGKREQATKKFWQVLSLNPDNKTAKLYLSRLEQKGDPEKFYLLGVDAYTKGKFELAIQYWRKVLEIKPDHKWARTNIERAQKKLEALTQ</sequence>
<dbReference type="InterPro" id="IPR011990">
    <property type="entry name" value="TPR-like_helical_dom_sf"/>
</dbReference>
<dbReference type="EMBL" id="QNBE01000013">
    <property type="protein sequence ID" value="RKX71266.1"/>
    <property type="molecule type" value="Genomic_DNA"/>
</dbReference>
<feature type="repeat" description="TPR" evidence="3">
    <location>
        <begin position="280"/>
        <end position="313"/>
    </location>
</feature>
<protein>
    <recommendedName>
        <fullName evidence="6">Tetratricopeptide repeat protein</fullName>
    </recommendedName>
</protein>
<gene>
    <name evidence="4" type="ORF">DRP53_02275</name>
</gene>
<dbReference type="PROSITE" id="PS50005">
    <property type="entry name" value="TPR"/>
    <property type="match status" value="5"/>
</dbReference>
<keyword evidence="2 3" id="KW-0802">TPR repeat</keyword>
<dbReference type="Pfam" id="PF07719">
    <property type="entry name" value="TPR_2"/>
    <property type="match status" value="1"/>
</dbReference>
<organism evidence="4 5">
    <name type="scientific">candidate division WOR-3 bacterium</name>
    <dbReference type="NCBI Taxonomy" id="2052148"/>
    <lineage>
        <taxon>Bacteria</taxon>
        <taxon>Bacteria division WOR-3</taxon>
    </lineage>
</organism>
<dbReference type="SUPFAM" id="SSF48452">
    <property type="entry name" value="TPR-like"/>
    <property type="match status" value="2"/>
</dbReference>
<dbReference type="Gene3D" id="2.40.160.60">
    <property type="entry name" value="Outer membrane protein transport protein (OMPP1/FadL/TodX)"/>
    <property type="match status" value="1"/>
</dbReference>
<evidence type="ECO:0008006" key="6">
    <source>
        <dbReference type="Google" id="ProtNLM"/>
    </source>
</evidence>
<feature type="repeat" description="TPR" evidence="3">
    <location>
        <begin position="389"/>
        <end position="422"/>
    </location>
</feature>
<dbReference type="InterPro" id="IPR013105">
    <property type="entry name" value="TPR_2"/>
</dbReference>
<feature type="repeat" description="TPR" evidence="3">
    <location>
        <begin position="332"/>
        <end position="365"/>
    </location>
</feature>
<feature type="repeat" description="TPR" evidence="3">
    <location>
        <begin position="540"/>
        <end position="573"/>
    </location>
</feature>
<evidence type="ECO:0000256" key="3">
    <source>
        <dbReference type="PROSITE-ProRule" id="PRU00339"/>
    </source>
</evidence>
<comment type="caution">
    <text evidence="4">The sequence shown here is derived from an EMBL/GenBank/DDBJ whole genome shotgun (WGS) entry which is preliminary data.</text>
</comment>
<dbReference type="PANTHER" id="PTHR44858:SF1">
    <property type="entry name" value="UDP-N-ACETYLGLUCOSAMINE--PEPTIDE N-ACETYLGLUCOSAMINYLTRANSFERASE SPINDLY-RELATED"/>
    <property type="match status" value="1"/>
</dbReference>
<proteinExistence type="predicted"/>
<dbReference type="InterPro" id="IPR050498">
    <property type="entry name" value="Ycf3"/>
</dbReference>
<evidence type="ECO:0000256" key="1">
    <source>
        <dbReference type="ARBA" id="ARBA00022737"/>
    </source>
</evidence>
<dbReference type="Pfam" id="PF13181">
    <property type="entry name" value="TPR_8"/>
    <property type="match status" value="2"/>
</dbReference>
<dbReference type="PANTHER" id="PTHR44858">
    <property type="entry name" value="TETRATRICOPEPTIDE REPEAT PROTEIN 6"/>
    <property type="match status" value="1"/>
</dbReference>
<evidence type="ECO:0000313" key="4">
    <source>
        <dbReference type="EMBL" id="RKX71266.1"/>
    </source>
</evidence>
<dbReference type="Proteomes" id="UP000268469">
    <property type="component" value="Unassembled WGS sequence"/>
</dbReference>
<keyword evidence="1" id="KW-0677">Repeat</keyword>
<name>A0A660SMC5_UNCW3</name>
<accession>A0A660SMC5</accession>
<dbReference type="Gene3D" id="1.25.40.10">
    <property type="entry name" value="Tetratricopeptide repeat domain"/>
    <property type="match status" value="3"/>
</dbReference>
<reference evidence="4 5" key="1">
    <citation type="submission" date="2018-06" db="EMBL/GenBank/DDBJ databases">
        <title>Extensive metabolic versatility and redundancy in microbially diverse, dynamic hydrothermal sediments.</title>
        <authorList>
            <person name="Dombrowski N."/>
            <person name="Teske A."/>
            <person name="Baker B.J."/>
        </authorList>
    </citation>
    <scope>NUCLEOTIDE SEQUENCE [LARGE SCALE GENOMIC DNA]</scope>
    <source>
        <strain evidence="4">B36_G15</strain>
    </source>
</reference>
<feature type="repeat" description="TPR" evidence="3">
    <location>
        <begin position="491"/>
        <end position="524"/>
    </location>
</feature>
<evidence type="ECO:0000256" key="2">
    <source>
        <dbReference type="ARBA" id="ARBA00022803"/>
    </source>
</evidence>
<dbReference type="InterPro" id="IPR019734">
    <property type="entry name" value="TPR_rpt"/>
</dbReference>
<dbReference type="SMART" id="SM00028">
    <property type="entry name" value="TPR"/>
    <property type="match status" value="6"/>
</dbReference>
<evidence type="ECO:0000313" key="5">
    <source>
        <dbReference type="Proteomes" id="UP000268469"/>
    </source>
</evidence>